<evidence type="ECO:0000313" key="3">
    <source>
        <dbReference type="EMBL" id="KYG65878.1"/>
    </source>
</evidence>
<comment type="caution">
    <text evidence="3">The sequence shown here is derived from an EMBL/GenBank/DDBJ whole genome shotgun (WGS) entry which is preliminary data.</text>
</comment>
<keyword evidence="2" id="KW-0732">Signal</keyword>
<evidence type="ECO:0000313" key="4">
    <source>
        <dbReference type="Proteomes" id="UP000075320"/>
    </source>
</evidence>
<reference evidence="3 4" key="1">
    <citation type="submission" date="2016-03" db="EMBL/GenBank/DDBJ databases">
        <authorList>
            <person name="Ploux O."/>
        </authorList>
    </citation>
    <scope>NUCLEOTIDE SEQUENCE [LARGE SCALE GENOMIC DNA]</scope>
    <source>
        <strain evidence="3 4">R0</strain>
    </source>
</reference>
<dbReference type="AlphaFoldDB" id="A0A150WNB2"/>
<evidence type="ECO:0000256" key="2">
    <source>
        <dbReference type="SAM" id="SignalP"/>
    </source>
</evidence>
<dbReference type="Proteomes" id="UP000075320">
    <property type="component" value="Unassembled WGS sequence"/>
</dbReference>
<gene>
    <name evidence="3" type="ORF">AZI86_02050</name>
</gene>
<proteinExistence type="predicted"/>
<keyword evidence="4" id="KW-1185">Reference proteome</keyword>
<accession>A0A150WNB2</accession>
<organism evidence="3 4">
    <name type="scientific">Bdellovibrio bacteriovorus</name>
    <dbReference type="NCBI Taxonomy" id="959"/>
    <lineage>
        <taxon>Bacteria</taxon>
        <taxon>Pseudomonadati</taxon>
        <taxon>Bdellovibrionota</taxon>
        <taxon>Bdellovibrionia</taxon>
        <taxon>Bdellovibrionales</taxon>
        <taxon>Pseudobdellovibrionaceae</taxon>
        <taxon>Bdellovibrio</taxon>
    </lineage>
</organism>
<keyword evidence="1" id="KW-0175">Coiled coil</keyword>
<dbReference type="EMBL" id="LUKE01000001">
    <property type="protein sequence ID" value="KYG65878.1"/>
    <property type="molecule type" value="Genomic_DNA"/>
</dbReference>
<dbReference type="RefSeq" id="WP_061833421.1">
    <property type="nucleotide sequence ID" value="NZ_LUKE01000001.1"/>
</dbReference>
<protein>
    <submittedName>
        <fullName evidence="3">Uncharacterized protein</fullName>
    </submittedName>
</protein>
<name>A0A150WNB2_BDEBC</name>
<evidence type="ECO:0000256" key="1">
    <source>
        <dbReference type="SAM" id="Coils"/>
    </source>
</evidence>
<feature type="coiled-coil region" evidence="1">
    <location>
        <begin position="270"/>
        <end position="301"/>
    </location>
</feature>
<feature type="signal peptide" evidence="2">
    <location>
        <begin position="1"/>
        <end position="21"/>
    </location>
</feature>
<feature type="chain" id="PRO_5007573378" evidence="2">
    <location>
        <begin position="22"/>
        <end position="303"/>
    </location>
</feature>
<dbReference type="OrthoDB" id="5298932at2"/>
<sequence length="303" mass="34374">MIKSYLIIGIFYLAFSTPAFAWDIGIAKGDDPQFVKDIVEGAKHGGTQIANGAKKAGTEISNGVRDVFSVVGNATGISDVIDSNMETIISAGRAKACLATLCYSEILRKKQLEEAEEKAKKQYELAFQDYVEKSSRADREMRISSAKRAYELAKAYYNQLYERYQIVLSQHKALFSIQQAIFAENEYRKKLEEAGVQGRRLENREMIPPTNEFVQNRSQNYTTAMQKLNQQMEVISAQTGRSREKLLAEFVRILDFPTMKSIINDTNSIGENMLKEKADLKIQLQKAHKELKKQENNYNVELA</sequence>